<dbReference type="HAMAP" id="MF_00651">
    <property type="entry name" value="Nuclease_YqgF"/>
    <property type="match status" value="1"/>
</dbReference>
<dbReference type="Proteomes" id="UP001331561">
    <property type="component" value="Unassembled WGS sequence"/>
</dbReference>
<dbReference type="InterPro" id="IPR005227">
    <property type="entry name" value="YqgF"/>
</dbReference>
<evidence type="ECO:0000313" key="7">
    <source>
        <dbReference type="EMBL" id="MEC5385412.1"/>
    </source>
</evidence>
<keyword evidence="2 5" id="KW-0690">Ribosome biogenesis</keyword>
<name>A0ABU6K0F3_9RHOO</name>
<evidence type="ECO:0000256" key="2">
    <source>
        <dbReference type="ARBA" id="ARBA00022517"/>
    </source>
</evidence>
<evidence type="ECO:0000256" key="4">
    <source>
        <dbReference type="ARBA" id="ARBA00022801"/>
    </source>
</evidence>
<sequence length="154" mass="16857">MATLLGFDFGTARIGVAVGETESGLAQPLIVINSEANDVRFGEIGKLIAEWKPTKLVVGMPATEDGSEHAMAPRCRRFANQLHGRFSLPVEFFDESLSSAEAEDMLREAGGKYGDWRERKRILDAVAAQRILQSYLDTHASTYANTPGHHHGTT</sequence>
<dbReference type="PANTHER" id="PTHR33317">
    <property type="entry name" value="POLYNUCLEOTIDYL TRANSFERASE, RIBONUCLEASE H-LIKE SUPERFAMILY PROTEIN"/>
    <property type="match status" value="1"/>
</dbReference>
<dbReference type="Gene3D" id="3.30.420.140">
    <property type="entry name" value="YqgF/RNase H-like domain"/>
    <property type="match status" value="1"/>
</dbReference>
<comment type="function">
    <text evidence="5">Could be a nuclease involved in processing of the 5'-end of pre-16S rRNA.</text>
</comment>
<dbReference type="SUPFAM" id="SSF53098">
    <property type="entry name" value="Ribonuclease H-like"/>
    <property type="match status" value="1"/>
</dbReference>
<proteinExistence type="inferred from homology"/>
<dbReference type="InterPro" id="IPR037027">
    <property type="entry name" value="YqgF/RNaseH-like_dom_sf"/>
</dbReference>
<dbReference type="PANTHER" id="PTHR33317:SF4">
    <property type="entry name" value="POLYNUCLEOTIDYL TRANSFERASE, RIBONUCLEASE H-LIKE SUPERFAMILY PROTEIN"/>
    <property type="match status" value="1"/>
</dbReference>
<dbReference type="Pfam" id="PF03652">
    <property type="entry name" value="RuvX"/>
    <property type="match status" value="1"/>
</dbReference>
<reference evidence="7 8" key="1">
    <citation type="submission" date="2024-01" db="EMBL/GenBank/DDBJ databases">
        <title>Uliginosibacterium soil sp. nov.</title>
        <authorList>
            <person name="Lv Y."/>
        </authorList>
    </citation>
    <scope>NUCLEOTIDE SEQUENCE [LARGE SCALE GENOMIC DNA]</scope>
    <source>
        <strain evidence="7 8">H3</strain>
    </source>
</reference>
<evidence type="ECO:0000313" key="8">
    <source>
        <dbReference type="Proteomes" id="UP001331561"/>
    </source>
</evidence>
<evidence type="ECO:0000259" key="6">
    <source>
        <dbReference type="SMART" id="SM00732"/>
    </source>
</evidence>
<keyword evidence="4 5" id="KW-0378">Hydrolase</keyword>
<protein>
    <recommendedName>
        <fullName evidence="5">Putative pre-16S rRNA nuclease</fullName>
        <ecNumber evidence="5">3.1.-.-</ecNumber>
    </recommendedName>
</protein>
<keyword evidence="1 5" id="KW-0963">Cytoplasm</keyword>
<comment type="caution">
    <text evidence="7">The sequence shown here is derived from an EMBL/GenBank/DDBJ whole genome shotgun (WGS) entry which is preliminary data.</text>
</comment>
<evidence type="ECO:0000256" key="3">
    <source>
        <dbReference type="ARBA" id="ARBA00022722"/>
    </source>
</evidence>
<evidence type="ECO:0000256" key="5">
    <source>
        <dbReference type="HAMAP-Rule" id="MF_00651"/>
    </source>
</evidence>
<dbReference type="InterPro" id="IPR012337">
    <property type="entry name" value="RNaseH-like_sf"/>
</dbReference>
<dbReference type="NCBIfam" id="TIGR00250">
    <property type="entry name" value="RNAse_H_YqgF"/>
    <property type="match status" value="1"/>
</dbReference>
<evidence type="ECO:0000256" key="1">
    <source>
        <dbReference type="ARBA" id="ARBA00022490"/>
    </source>
</evidence>
<accession>A0ABU6K0F3</accession>
<feature type="domain" description="YqgF/RNase H-like" evidence="6">
    <location>
        <begin position="2"/>
        <end position="102"/>
    </location>
</feature>
<comment type="similarity">
    <text evidence="5">Belongs to the YqgF HJR family.</text>
</comment>
<dbReference type="EC" id="3.1.-.-" evidence="5"/>
<keyword evidence="8" id="KW-1185">Reference proteome</keyword>
<keyword evidence="3 5" id="KW-0540">Nuclease</keyword>
<dbReference type="RefSeq" id="WP_327598367.1">
    <property type="nucleotide sequence ID" value="NZ_JAYXHS010000001.1"/>
</dbReference>
<dbReference type="SMART" id="SM00732">
    <property type="entry name" value="YqgFc"/>
    <property type="match status" value="1"/>
</dbReference>
<dbReference type="EMBL" id="JAYXHS010000001">
    <property type="protein sequence ID" value="MEC5385412.1"/>
    <property type="molecule type" value="Genomic_DNA"/>
</dbReference>
<gene>
    <name evidence="7" type="primary">ruvX</name>
    <name evidence="7" type="ORF">VVD49_06730</name>
</gene>
<organism evidence="7 8">
    <name type="scientific">Uliginosibacterium silvisoli</name>
    <dbReference type="NCBI Taxonomy" id="3114758"/>
    <lineage>
        <taxon>Bacteria</taxon>
        <taxon>Pseudomonadati</taxon>
        <taxon>Pseudomonadota</taxon>
        <taxon>Betaproteobacteria</taxon>
        <taxon>Rhodocyclales</taxon>
        <taxon>Zoogloeaceae</taxon>
        <taxon>Uliginosibacterium</taxon>
    </lineage>
</organism>
<comment type="subcellular location">
    <subcellularLocation>
        <location evidence="5">Cytoplasm</location>
    </subcellularLocation>
</comment>
<dbReference type="InterPro" id="IPR006641">
    <property type="entry name" value="YqgF/RNaseH-like_dom"/>
</dbReference>
<dbReference type="CDD" id="cd16964">
    <property type="entry name" value="YqgF"/>
    <property type="match status" value="1"/>
</dbReference>